<dbReference type="AlphaFoldDB" id="Q0RBX7"/>
<name>Q0RBX7_FRAAA</name>
<reference evidence="1 2" key="1">
    <citation type="journal article" date="2007" name="Genome Res.">
        <title>Genome characteristics of facultatively symbiotic Frankia sp. strains reflect host range and host plant biogeography.</title>
        <authorList>
            <person name="Normand P."/>
            <person name="Lapierre P."/>
            <person name="Tisa L.S."/>
            <person name="Gogarten J.P."/>
            <person name="Alloisio N."/>
            <person name="Bagnarol E."/>
            <person name="Bassi C.A."/>
            <person name="Berry A.M."/>
            <person name="Bickhart D.M."/>
            <person name="Choisne N."/>
            <person name="Couloux A."/>
            <person name="Cournoyer B."/>
            <person name="Cruveiller S."/>
            <person name="Daubin V."/>
            <person name="Demange N."/>
            <person name="Francino M.P."/>
            <person name="Goltsman E."/>
            <person name="Huang Y."/>
            <person name="Kopp O.R."/>
            <person name="Labarre L."/>
            <person name="Lapidus A."/>
            <person name="Lavire C."/>
            <person name="Marechal J."/>
            <person name="Martinez M."/>
            <person name="Mastronunzio J.E."/>
            <person name="Mullin B.C."/>
            <person name="Niemann J."/>
            <person name="Pujic P."/>
            <person name="Rawnsley T."/>
            <person name="Rouy Z."/>
            <person name="Schenowitz C."/>
            <person name="Sellstedt A."/>
            <person name="Tavares F."/>
            <person name="Tomkins J.P."/>
            <person name="Vallenet D."/>
            <person name="Valverde C."/>
            <person name="Wall L.G."/>
            <person name="Wang Y."/>
            <person name="Medigue C."/>
            <person name="Benson D.R."/>
        </authorList>
    </citation>
    <scope>NUCLEOTIDE SEQUENCE [LARGE SCALE GENOMIC DNA]</scope>
    <source>
        <strain evidence="2">DSM 45986 / CECT 9034 / ACN14a</strain>
    </source>
</reference>
<dbReference type="Proteomes" id="UP000000657">
    <property type="component" value="Chromosome"/>
</dbReference>
<protein>
    <submittedName>
        <fullName evidence="1">Uncharacterized protein</fullName>
    </submittedName>
</protein>
<evidence type="ECO:0000313" key="1">
    <source>
        <dbReference type="EMBL" id="CAJ65053.1"/>
    </source>
</evidence>
<evidence type="ECO:0000313" key="2">
    <source>
        <dbReference type="Proteomes" id="UP000000657"/>
    </source>
</evidence>
<gene>
    <name evidence="1" type="ordered locus">FRAAL6430</name>
</gene>
<accession>Q0RBX7</accession>
<dbReference type="STRING" id="326424.FRAAL6430"/>
<keyword evidence="2" id="KW-1185">Reference proteome</keyword>
<dbReference type="KEGG" id="fal:FRAAL6430"/>
<organism evidence="1 2">
    <name type="scientific">Frankia alni (strain DSM 45986 / CECT 9034 / ACN14a)</name>
    <dbReference type="NCBI Taxonomy" id="326424"/>
    <lineage>
        <taxon>Bacteria</taxon>
        <taxon>Bacillati</taxon>
        <taxon>Actinomycetota</taxon>
        <taxon>Actinomycetes</taxon>
        <taxon>Frankiales</taxon>
        <taxon>Frankiaceae</taxon>
        <taxon>Frankia</taxon>
    </lineage>
</organism>
<proteinExistence type="predicted"/>
<dbReference type="HOGENOM" id="CLU_2861226_0_0_11"/>
<sequence length="64" mass="7068">MTTSCGDLLQALRGGYQAVRAVIPPRATDRMIAYLRSQRLDRPGRFRYLHALRFAASSSRSGGA</sequence>
<dbReference type="EMBL" id="CT573213">
    <property type="protein sequence ID" value="CAJ65053.1"/>
    <property type="molecule type" value="Genomic_DNA"/>
</dbReference>